<accession>A0A0E3T6R6</accession>
<reference evidence="4 5" key="1">
    <citation type="journal article" date="2015" name="Arch. Virol.">
        <title>Coinfection with multiple strains of bovine papular stomatitis virus.</title>
        <authorList>
            <person name="Huang T."/>
            <person name="Tulman E.R."/>
            <person name="Diel D.G."/>
            <person name="Khatiwada S."/>
            <person name="Sims W."/>
            <person name="Edwards J.F."/>
            <person name="Wen X."/>
            <person name="Kutish G.F."/>
            <person name="Rock D.L."/>
            <person name="Delhon G."/>
        </authorList>
    </citation>
    <scope>NUCLEOTIDE SEQUENCE [LARGE SCALE GENOMIC DNA]</scope>
    <source>
        <strain evidence="2">BV-TX09c15</strain>
        <strain evidence="3">BV-TX09c5</strain>
    </source>
</reference>
<dbReference type="EMBL" id="KM875471">
    <property type="protein sequence ID" value="AKC03347.1"/>
    <property type="molecule type" value="Genomic_DNA"/>
</dbReference>
<evidence type="ECO:0000313" key="4">
    <source>
        <dbReference type="Proteomes" id="UP000136698"/>
    </source>
</evidence>
<gene>
    <name evidence="2" type="ORF">BVTX09c15_049</name>
    <name evidence="3" type="ORF">BVTX09c5_049</name>
</gene>
<dbReference type="Proteomes" id="UP000136698">
    <property type="component" value="Segment"/>
</dbReference>
<evidence type="ECO:0000256" key="1">
    <source>
        <dbReference type="SAM" id="MobiDB-lite"/>
    </source>
</evidence>
<sequence length="376" mass="41118">MEEKRDPGGGGFRRFGASRQAFRRGKKFKNPTGSTEPYVHPSRKTVTFAKTETRHPSGAPGRHAPPESRAEAPAAPSPTRGAPPRQAPVPGPVSAGVGFLEKRICDNVTAFTPVVVSMAEEEAGCWIELSAMVRCRKAVGFPVCRRAPQSADTGAVAVCFESFGSLSTAQMRASERPCSISDAVVFQIVAIMYHLFQRGIFLDDVCVDVVTVPSCTITFSVSQLVFQVNTSSLVVLSPCSRLYRASLPQSCYMDIVRLLMPPASRFACDSCSYFFEWIIRNHLDLLSKHFVDMFRTHRRTVSGVPLNRRAEPGALVWVTTSDAVVLGVTLTEVSISDNVRVIWSSDGAVFEVDDFPVHDVFPAPELVSRARAMVCL</sequence>
<name>A0A0E3T6R6_9POXV</name>
<evidence type="ECO:0000313" key="3">
    <source>
        <dbReference type="EMBL" id="AKC03347.1"/>
    </source>
</evidence>
<protein>
    <submittedName>
        <fullName evidence="3">Uncharacterized protein</fullName>
    </submittedName>
</protein>
<evidence type="ECO:0000313" key="2">
    <source>
        <dbReference type="EMBL" id="AKC03218.1"/>
    </source>
</evidence>
<dbReference type="Pfam" id="PF03339">
    <property type="entry name" value="Pox_L3_FP4"/>
    <property type="match status" value="1"/>
</dbReference>
<dbReference type="InterPro" id="IPR005007">
    <property type="entry name" value="Poxvirus_L3/FP4"/>
</dbReference>
<feature type="region of interest" description="Disordered" evidence="1">
    <location>
        <begin position="1"/>
        <end position="90"/>
    </location>
</feature>
<dbReference type="Proteomes" id="UP000152300">
    <property type="component" value="Segment"/>
</dbReference>
<evidence type="ECO:0000313" key="5">
    <source>
        <dbReference type="Proteomes" id="UP000152300"/>
    </source>
</evidence>
<proteinExistence type="predicted"/>
<organism evidence="3 4">
    <name type="scientific">Bovine papular stomatitis virus</name>
    <dbReference type="NCBI Taxonomy" id="129727"/>
    <lineage>
        <taxon>Viruses</taxon>
        <taxon>Varidnaviria</taxon>
        <taxon>Bamfordvirae</taxon>
        <taxon>Nucleocytoviricota</taxon>
        <taxon>Pokkesviricetes</taxon>
        <taxon>Chitovirales</taxon>
        <taxon>Poxviridae</taxon>
        <taxon>Chordopoxvirinae</taxon>
        <taxon>Parapoxvirus</taxon>
        <taxon>Parapoxvirus bovinestomatitis</taxon>
    </lineage>
</organism>
<dbReference type="EMBL" id="KM875470">
    <property type="protein sequence ID" value="AKC03218.1"/>
    <property type="molecule type" value="Genomic_DNA"/>
</dbReference>